<keyword evidence="2" id="KW-1185">Reference proteome</keyword>
<dbReference type="Pfam" id="PF02984">
    <property type="entry name" value="Cyclin_C"/>
    <property type="match status" value="1"/>
</dbReference>
<gene>
    <name evidence="3" type="primary">LOC108673156</name>
</gene>
<dbReference type="AlphaFoldDB" id="A0A979FSV9"/>
<dbReference type="SUPFAM" id="SSF47954">
    <property type="entry name" value="Cyclin-like"/>
    <property type="match status" value="1"/>
</dbReference>
<sequence length="340" mass="38775">MNEHLGKNEKQLPFKKRRCCEKSSDAPHFKRRFIDVNNNKSNDTVEQREEKLVKSLEAKIVERLPRQLNLFDRGNYNSEDLTLLALEEKELRLPLIKQENLEMLKDFEVEKLIRSLCEKFEFSLMTWQCTISCLLRFTELEPSLGKFGVLKVACRTLIFFVKINEADETIPTNVMVVEHVRQQEPSFPWEFVNLFDGLILLDSKSLVTPAEFLSCYLSVAAAVDFDPRPRTEPRPRTRASVAAAQSGTSTRLWRAVRSVGEDNSKAKDDFLRMRVEALNLMNRVASDWARYPPSSVAAAAVFAARVQVRLPLSWPAALRTLTGYSFQDVGVLAAALAFLS</sequence>
<dbReference type="InterPro" id="IPR036915">
    <property type="entry name" value="Cyclin-like_sf"/>
</dbReference>
<proteinExistence type="predicted"/>
<dbReference type="GeneID" id="108673156"/>
<evidence type="ECO:0000313" key="3">
    <source>
        <dbReference type="RefSeq" id="XP_047740260.1"/>
    </source>
</evidence>
<reference evidence="3" key="1">
    <citation type="submission" date="2025-08" db="UniProtKB">
        <authorList>
            <consortium name="RefSeq"/>
        </authorList>
    </citation>
    <scope>IDENTIFICATION</scope>
    <source>
        <tissue evidence="3">Whole organism</tissue>
    </source>
</reference>
<dbReference type="RefSeq" id="XP_047740260.1">
    <property type="nucleotide sequence ID" value="XM_047884304.1"/>
</dbReference>
<organism evidence="2 3">
    <name type="scientific">Hyalella azteca</name>
    <name type="common">Amphipod</name>
    <dbReference type="NCBI Taxonomy" id="294128"/>
    <lineage>
        <taxon>Eukaryota</taxon>
        <taxon>Metazoa</taxon>
        <taxon>Ecdysozoa</taxon>
        <taxon>Arthropoda</taxon>
        <taxon>Crustacea</taxon>
        <taxon>Multicrustacea</taxon>
        <taxon>Malacostraca</taxon>
        <taxon>Eumalacostraca</taxon>
        <taxon>Peracarida</taxon>
        <taxon>Amphipoda</taxon>
        <taxon>Senticaudata</taxon>
        <taxon>Talitrida</taxon>
        <taxon>Talitroidea</taxon>
        <taxon>Hyalellidae</taxon>
        <taxon>Hyalella</taxon>
    </lineage>
</organism>
<evidence type="ECO:0000313" key="2">
    <source>
        <dbReference type="Proteomes" id="UP000694843"/>
    </source>
</evidence>
<dbReference type="InterPro" id="IPR004367">
    <property type="entry name" value="Cyclin_C-dom"/>
</dbReference>
<dbReference type="Proteomes" id="UP000694843">
    <property type="component" value="Unplaced"/>
</dbReference>
<evidence type="ECO:0000259" key="1">
    <source>
        <dbReference type="Pfam" id="PF02984"/>
    </source>
</evidence>
<name>A0A979FSV9_HYAAZ</name>
<feature type="domain" description="Cyclin C-terminal" evidence="1">
    <location>
        <begin position="269"/>
        <end position="333"/>
    </location>
</feature>
<protein>
    <submittedName>
        <fullName evidence="3">Uncharacterized protein LOC108673156 isoform X2</fullName>
    </submittedName>
</protein>
<dbReference type="Gene3D" id="1.10.472.10">
    <property type="entry name" value="Cyclin-like"/>
    <property type="match status" value="1"/>
</dbReference>
<accession>A0A979FSV9</accession>